<keyword evidence="1" id="KW-1133">Transmembrane helix</keyword>
<dbReference type="Proteomes" id="UP001597012">
    <property type="component" value="Unassembled WGS sequence"/>
</dbReference>
<keyword evidence="3" id="KW-1185">Reference proteome</keyword>
<comment type="caution">
    <text evidence="2">The sequence shown here is derived from an EMBL/GenBank/DDBJ whole genome shotgun (WGS) entry which is preliminary data.</text>
</comment>
<gene>
    <name evidence="2" type="ORF">ACFQZJ_18500</name>
</gene>
<accession>A0ABW3B8I1</accession>
<dbReference type="EMBL" id="JBHTHY010000024">
    <property type="protein sequence ID" value="MFD0799470.1"/>
    <property type="molecule type" value="Genomic_DNA"/>
</dbReference>
<evidence type="ECO:0008006" key="4">
    <source>
        <dbReference type="Google" id="ProtNLM"/>
    </source>
</evidence>
<keyword evidence="1" id="KW-0472">Membrane</keyword>
<proteinExistence type="predicted"/>
<dbReference type="RefSeq" id="WP_379936457.1">
    <property type="nucleotide sequence ID" value="NZ_JBHTHY010000024.1"/>
</dbReference>
<evidence type="ECO:0000313" key="3">
    <source>
        <dbReference type="Proteomes" id="UP001597012"/>
    </source>
</evidence>
<protein>
    <recommendedName>
        <fullName evidence="4">DUF4870 domain-containing protein</fullName>
    </recommendedName>
</protein>
<feature type="transmembrane region" description="Helical" evidence="1">
    <location>
        <begin position="41"/>
        <end position="60"/>
    </location>
</feature>
<evidence type="ECO:0000313" key="2">
    <source>
        <dbReference type="EMBL" id="MFD0799470.1"/>
    </source>
</evidence>
<feature type="transmembrane region" description="Helical" evidence="1">
    <location>
        <begin position="66"/>
        <end position="88"/>
    </location>
</feature>
<sequence>MTKENEKVAGKTTAIIAYLTIVGALIAISMNTEPKHQFARFHNRQAFGLHLLFIAFGILSNNWGNIYSFFGLFLCYSILWVYGFSGVLSNKKQSVPILGDYFQKWFTFIS</sequence>
<keyword evidence="1" id="KW-0812">Transmembrane</keyword>
<organism evidence="2 3">
    <name type="scientific">Maribacter chungangensis</name>
    <dbReference type="NCBI Taxonomy" id="1069117"/>
    <lineage>
        <taxon>Bacteria</taxon>
        <taxon>Pseudomonadati</taxon>
        <taxon>Bacteroidota</taxon>
        <taxon>Flavobacteriia</taxon>
        <taxon>Flavobacteriales</taxon>
        <taxon>Flavobacteriaceae</taxon>
        <taxon>Maribacter</taxon>
    </lineage>
</organism>
<evidence type="ECO:0000256" key="1">
    <source>
        <dbReference type="SAM" id="Phobius"/>
    </source>
</evidence>
<name>A0ABW3B8I1_9FLAO</name>
<reference evidence="3" key="1">
    <citation type="journal article" date="2019" name="Int. J. Syst. Evol. Microbiol.">
        <title>The Global Catalogue of Microorganisms (GCM) 10K type strain sequencing project: providing services to taxonomists for standard genome sequencing and annotation.</title>
        <authorList>
            <consortium name="The Broad Institute Genomics Platform"/>
            <consortium name="The Broad Institute Genome Sequencing Center for Infectious Disease"/>
            <person name="Wu L."/>
            <person name="Ma J."/>
        </authorList>
    </citation>
    <scope>NUCLEOTIDE SEQUENCE [LARGE SCALE GENOMIC DNA]</scope>
    <source>
        <strain evidence="3">CCUG 61948</strain>
    </source>
</reference>
<feature type="transmembrane region" description="Helical" evidence="1">
    <location>
        <begin position="12"/>
        <end position="29"/>
    </location>
</feature>